<dbReference type="OrthoDB" id="7859235at2"/>
<gene>
    <name evidence="3" type="ordered locus">TVNIR_1769</name>
</gene>
<dbReference type="eggNOG" id="ENOG5032ZTK">
    <property type="taxonomic scope" value="Bacteria"/>
</dbReference>
<dbReference type="Proteomes" id="UP000010809">
    <property type="component" value="Chromosome"/>
</dbReference>
<sequence length="193" mass="21110">MGPYHALMVHFPVAFWTAAAVILIVRALSQGPLAKAFDRVLVPFLVLGVITGVLAYAIGLMVWPPDTLQTTPLGRNHMMAATWSLFYWAAVLVLRWWAGERVWDGLLNRLIMLGLGALGAGLLTITGTLGGHLHGAPTYLSDILREVGWEVYATFYFPSWVFVVQAIVVVAMLAIAILARRAPAGTPFREADR</sequence>
<organism evidence="3 4">
    <name type="scientific">Thioalkalivibrio nitratireducens (strain DSM 14787 / UNIQEM 213 / ALEN2)</name>
    <dbReference type="NCBI Taxonomy" id="1255043"/>
    <lineage>
        <taxon>Bacteria</taxon>
        <taxon>Pseudomonadati</taxon>
        <taxon>Pseudomonadota</taxon>
        <taxon>Gammaproteobacteria</taxon>
        <taxon>Chromatiales</taxon>
        <taxon>Ectothiorhodospiraceae</taxon>
        <taxon>Thioalkalivibrio</taxon>
    </lineage>
</organism>
<proteinExistence type="predicted"/>
<keyword evidence="4" id="KW-1185">Reference proteome</keyword>
<feature type="transmembrane region" description="Helical" evidence="1">
    <location>
        <begin position="155"/>
        <end position="179"/>
    </location>
</feature>
<dbReference type="InterPro" id="IPR019251">
    <property type="entry name" value="DUF2231_TM"/>
</dbReference>
<dbReference type="KEGG" id="tni:TVNIR_1769"/>
<feature type="transmembrane region" description="Helical" evidence="1">
    <location>
        <begin position="110"/>
        <end position="135"/>
    </location>
</feature>
<reference evidence="3" key="1">
    <citation type="submission" date="2015-12" db="EMBL/GenBank/DDBJ databases">
        <authorList>
            <person name="Tikhonova T.V."/>
            <person name="Pavlov A.R."/>
            <person name="Beletsky A.V."/>
            <person name="Mardanov A.V."/>
            <person name="Sorokin D.Y."/>
            <person name="Ravin N.V."/>
            <person name="Popov V.O."/>
        </authorList>
    </citation>
    <scope>NUCLEOTIDE SEQUENCE</scope>
    <source>
        <strain evidence="3">DSM 14787</strain>
    </source>
</reference>
<evidence type="ECO:0000259" key="2">
    <source>
        <dbReference type="Pfam" id="PF09990"/>
    </source>
</evidence>
<keyword evidence="1" id="KW-1133">Transmembrane helix</keyword>
<dbReference type="AlphaFoldDB" id="L0DYK7"/>
<feature type="transmembrane region" description="Helical" evidence="1">
    <location>
        <begin position="78"/>
        <end position="98"/>
    </location>
</feature>
<name>L0DYK7_THIND</name>
<keyword evidence="1" id="KW-0472">Membrane</keyword>
<feature type="domain" description="DUF2231" evidence="2">
    <location>
        <begin position="3"/>
        <end position="133"/>
    </location>
</feature>
<keyword evidence="1" id="KW-0812">Transmembrane</keyword>
<feature type="transmembrane region" description="Helical" evidence="1">
    <location>
        <begin position="40"/>
        <end position="58"/>
    </location>
</feature>
<dbReference type="RefSeq" id="WP_015258558.1">
    <property type="nucleotide sequence ID" value="NC_019902.2"/>
</dbReference>
<evidence type="ECO:0000313" key="3">
    <source>
        <dbReference type="EMBL" id="AGA33431.1"/>
    </source>
</evidence>
<protein>
    <submittedName>
        <fullName evidence="3">ABC transporter heme permease</fullName>
    </submittedName>
</protein>
<dbReference type="Pfam" id="PF09990">
    <property type="entry name" value="DUF2231"/>
    <property type="match status" value="1"/>
</dbReference>
<accession>L0DYK7</accession>
<dbReference type="PATRIC" id="fig|1255043.3.peg.1792"/>
<dbReference type="EMBL" id="CP003989">
    <property type="protein sequence ID" value="AGA33431.1"/>
    <property type="molecule type" value="Genomic_DNA"/>
</dbReference>
<dbReference type="HOGENOM" id="CLU_1408176_0_0_6"/>
<evidence type="ECO:0000256" key="1">
    <source>
        <dbReference type="SAM" id="Phobius"/>
    </source>
</evidence>
<feature type="transmembrane region" description="Helical" evidence="1">
    <location>
        <begin position="6"/>
        <end position="28"/>
    </location>
</feature>
<dbReference type="STRING" id="1255043.TVNIR_1769"/>
<evidence type="ECO:0000313" key="4">
    <source>
        <dbReference type="Proteomes" id="UP000010809"/>
    </source>
</evidence>